<keyword evidence="9" id="KW-0175">Coiled coil</keyword>
<dbReference type="GO" id="GO:0008233">
    <property type="term" value="F:peptidase activity"/>
    <property type="evidence" value="ECO:0007669"/>
    <property type="project" value="UniProtKB-KW"/>
</dbReference>
<dbReference type="Pfam" id="PF00078">
    <property type="entry name" value="RVT_1"/>
    <property type="match status" value="1"/>
</dbReference>
<comment type="caution">
    <text evidence="13">The sequence shown here is derived from an EMBL/GenBank/DDBJ whole genome shotgun (WGS) entry which is preliminary data.</text>
</comment>
<sequence>MAALRFVRPDRSRLEPHTAAEGVVTQSDNDKTEVDKVGATKGGLVPDQPEEGAVTPPSEDGTTKGDITALEEARSAEGDATPLDVVPAEEGDGVTKPATGRETSSRGTGQLGEELAVERPSVIDSIAKVRAVAKQARKVAKRQRVERAVRRSNREATKVERAVAALSDEQRLRRRQQAKAARIELAQRQQATRKTSVVHTSAKVSLVQSTLDSAATKESQVKGIAADDGLPTATMTVDEERVAIKLDSGARYSVAGTDWMQRGERLRKDAPVDCVEGIGGFLLNVLGVWAFTMRNAYGQLVEMEACIVEGCTDEFLVGVDFLRRHRANMDFECNEVKYFDSDKLVIIPFRTEGEEGGAKVAAVRLVKQSRLVRSAVTPVEVMVTAPDGEEGIFVPTQRCGTVMMAATVMTVKGGKAWIPVINVHGGKTKLPAKKELGTWVPVDADMQLLKMNGELKTDKVEEWLATLGDCETPLDNEDEVRLGTENPNSQRLVLKLLGAYRKVSKEAGDCPPVTALDVEHHIDTGREKPIMLKRRRHAQSEDAIMEDNVSKMLRAGVIEEGNGAWGFPAVLVRKKDGEVRFCVDYRALNKVTKRDVYPLPRIDETLEALGGARLFTTLDLKAGYWQISVASEDRDKTAFTTKQGLYRFVRMPFGLMNAPSTFQRMMNGVLRELTWSTCLVYLDDIVVYTRGGIERHVVELATVLERLSAAGLTLKLKKCVFAAASMEYLGHELSSEGVRPVERLVMAVREFPRPSDPIEVKRFVHLAGYYRKFIASFGSIMAPLTRLLKKSSEWEWTEEQEFAFERVKAALTTRPLLVYPNFELPFRLVTDASKTGLGACLMQDQGRGWQPVAFASKVNSNAEANYSITELECLAVVWSVKLFRPYLYGRAFTIITDHSALKWLMTRPNLAGRLHRWSLTRQEYEFEILYRPGATNVVADAPSRAPAVVMAAVGHRRKRAQVTSGTLKRGNTEAEEKTEAGELPTSSAVKDAEAFARLTTGRPAAAVVPEWTPAGLPTVESPTSTVVLSDDERRVDKNASIWANVPLTRAAKKRQEAVTAARRTEHTSTGRCDDGVETMLPTTSRSEKNGQDSIPMTMSEWKIDENVSPPTSTPKKEKQGRARTRPGRRGSQRVTWATPLVGAAKKDGVVQDATTPMSEAALGPTPPPQMVARDGERGVTKTPKPREGVTLDGLDAEDAQLGAGRRPGDAETARLPLDIGASDEMEGEDGVAPNAAETLQLTDAEIVRAQQRSRLVQKLVAAGEYRGMPVERSYGLVVVGTQSGKRVVLPPALWAVVFKEMHGSVWAGHLRGPHTYGRVAQLYWWPNLQREVKKWVRGCQECDSRKARPREVVPPLRSIHGGEVGDRWALDVAGPFPVSDGGERYVVAALEYVTRYAVARCVTRHTAENVATFIMEDVVLRFGAFRELLTDGAPELTGEVIEKLVELLQARQVNPVPYRPQMVGLVERFHRSWKDCVATYMANEQQNDWNLWVKFAVYAYNSANHSTVALTPNELMMGRRLRAPNELLRSTQTSEAGDLPNYHARLVAAMVASHEHAEAARAKEQERQARYCNRRTRQARTFNPGDRVWIYNPPRGAKATKFVHRCMGPARIIEAAGYDNFLLQREDKSGTPEVVIAHVSFLTSYYCPEPLLERAAEDIDAQLEYEAQDGEDDGEAATAVIRTAAVRASAATTRRAATSPARRGRRKRKTMADSGGNGDKGGRLVEVRRRRRRNRAGQYILEYELRSIGAEYDRLFASGRVVEDPAVEEGV</sequence>
<evidence type="ECO:0000256" key="7">
    <source>
        <dbReference type="ARBA" id="ARBA00022801"/>
    </source>
</evidence>
<dbReference type="GO" id="GO:0003964">
    <property type="term" value="F:RNA-directed DNA polymerase activity"/>
    <property type="evidence" value="ECO:0007669"/>
    <property type="project" value="UniProtKB-KW"/>
</dbReference>
<keyword evidence="3" id="KW-0808">Transferase</keyword>
<dbReference type="FunFam" id="3.10.20.370:FF:000001">
    <property type="entry name" value="Retrovirus-related Pol polyprotein from transposon 17.6-like protein"/>
    <property type="match status" value="1"/>
</dbReference>
<dbReference type="FunFam" id="3.30.70.270:FF:000020">
    <property type="entry name" value="Transposon Tf2-6 polyprotein-like Protein"/>
    <property type="match status" value="1"/>
</dbReference>
<evidence type="ECO:0000259" key="12">
    <source>
        <dbReference type="PROSITE" id="PS50994"/>
    </source>
</evidence>
<dbReference type="PROSITE" id="PS50878">
    <property type="entry name" value="RT_POL"/>
    <property type="match status" value="1"/>
</dbReference>
<dbReference type="Gene3D" id="3.10.10.10">
    <property type="entry name" value="HIV Type 1 Reverse Transcriptase, subunit A, domain 1"/>
    <property type="match status" value="1"/>
</dbReference>
<evidence type="ECO:0000256" key="2">
    <source>
        <dbReference type="ARBA" id="ARBA00022670"/>
    </source>
</evidence>
<dbReference type="Gene3D" id="1.10.340.70">
    <property type="match status" value="1"/>
</dbReference>
<dbReference type="EMBL" id="QXFT01000060">
    <property type="protein sequence ID" value="KAE9357044.1"/>
    <property type="molecule type" value="Genomic_DNA"/>
</dbReference>
<feature type="region of interest" description="Disordered" evidence="10">
    <location>
        <begin position="1057"/>
        <end position="1132"/>
    </location>
</feature>
<dbReference type="Gene3D" id="2.40.70.10">
    <property type="entry name" value="Acid Proteases"/>
    <property type="match status" value="1"/>
</dbReference>
<dbReference type="InterPro" id="IPR043128">
    <property type="entry name" value="Rev_trsase/Diguanyl_cyclase"/>
</dbReference>
<protein>
    <recommendedName>
        <fullName evidence="1">RNA-directed DNA polymerase</fullName>
        <ecNumber evidence="1">2.7.7.49</ecNumber>
    </recommendedName>
</protein>
<dbReference type="CDD" id="cd09274">
    <property type="entry name" value="RNase_HI_RT_Ty3"/>
    <property type="match status" value="1"/>
</dbReference>
<dbReference type="CDD" id="cd01647">
    <property type="entry name" value="RT_LTR"/>
    <property type="match status" value="1"/>
</dbReference>
<evidence type="ECO:0000313" key="14">
    <source>
        <dbReference type="Proteomes" id="UP000434957"/>
    </source>
</evidence>
<keyword evidence="2" id="KW-0645">Protease</keyword>
<dbReference type="InterPro" id="IPR041373">
    <property type="entry name" value="RT_RNaseH"/>
</dbReference>
<dbReference type="Proteomes" id="UP000434957">
    <property type="component" value="Unassembled WGS sequence"/>
</dbReference>
<evidence type="ECO:0000256" key="5">
    <source>
        <dbReference type="ARBA" id="ARBA00022722"/>
    </source>
</evidence>
<evidence type="ECO:0000256" key="8">
    <source>
        <dbReference type="ARBA" id="ARBA00022918"/>
    </source>
</evidence>
<evidence type="ECO:0000256" key="6">
    <source>
        <dbReference type="ARBA" id="ARBA00022759"/>
    </source>
</evidence>
<dbReference type="PROSITE" id="PS50994">
    <property type="entry name" value="INTEGRASE"/>
    <property type="match status" value="1"/>
</dbReference>
<keyword evidence="14" id="KW-1185">Reference proteome</keyword>
<dbReference type="PANTHER" id="PTHR37984:SF5">
    <property type="entry name" value="PROTEIN NYNRIN-LIKE"/>
    <property type="match status" value="1"/>
</dbReference>
<feature type="domain" description="Integrase catalytic" evidence="12">
    <location>
        <begin position="1350"/>
        <end position="1520"/>
    </location>
</feature>
<dbReference type="Pfam" id="PF17921">
    <property type="entry name" value="Integrase_H2C2"/>
    <property type="match status" value="1"/>
</dbReference>
<feature type="region of interest" description="Disordered" evidence="10">
    <location>
        <begin position="1157"/>
        <end position="1190"/>
    </location>
</feature>
<feature type="compositionally biased region" description="Basic and acidic residues" evidence="10">
    <location>
        <begin position="1062"/>
        <end position="1074"/>
    </location>
</feature>
<dbReference type="GO" id="GO:0004519">
    <property type="term" value="F:endonuclease activity"/>
    <property type="evidence" value="ECO:0007669"/>
    <property type="project" value="UniProtKB-KW"/>
</dbReference>
<keyword evidence="4" id="KW-0548">Nucleotidyltransferase</keyword>
<keyword evidence="8" id="KW-0695">RNA-directed DNA polymerase</keyword>
<dbReference type="InterPro" id="IPR043502">
    <property type="entry name" value="DNA/RNA_pol_sf"/>
</dbReference>
<feature type="compositionally biased region" description="Basic and acidic residues" evidence="10">
    <location>
        <begin position="1173"/>
        <end position="1189"/>
    </location>
</feature>
<organism evidence="13 14">
    <name type="scientific">Phytophthora rubi</name>
    <dbReference type="NCBI Taxonomy" id="129364"/>
    <lineage>
        <taxon>Eukaryota</taxon>
        <taxon>Sar</taxon>
        <taxon>Stramenopiles</taxon>
        <taxon>Oomycota</taxon>
        <taxon>Peronosporomycetes</taxon>
        <taxon>Peronosporales</taxon>
        <taxon>Peronosporaceae</taxon>
        <taxon>Phytophthora</taxon>
    </lineage>
</organism>
<dbReference type="InterPro" id="IPR000477">
    <property type="entry name" value="RT_dom"/>
</dbReference>
<dbReference type="PANTHER" id="PTHR37984">
    <property type="entry name" value="PROTEIN CBG26694"/>
    <property type="match status" value="1"/>
</dbReference>
<feature type="compositionally biased region" description="Low complexity" evidence="10">
    <location>
        <begin position="1691"/>
        <end position="1701"/>
    </location>
</feature>
<proteinExistence type="predicted"/>
<feature type="domain" description="Reverse transcriptase" evidence="11">
    <location>
        <begin position="553"/>
        <end position="733"/>
    </location>
</feature>
<feature type="region of interest" description="Disordered" evidence="10">
    <location>
        <begin position="962"/>
        <end position="985"/>
    </location>
</feature>
<accession>A0A6A4G8P0</accession>
<keyword evidence="7" id="KW-0378">Hydrolase</keyword>
<dbReference type="SUPFAM" id="SSF56672">
    <property type="entry name" value="DNA/RNA polymerases"/>
    <property type="match status" value="1"/>
</dbReference>
<evidence type="ECO:0000256" key="10">
    <source>
        <dbReference type="SAM" id="MobiDB-lite"/>
    </source>
</evidence>
<dbReference type="FunFam" id="3.10.10.10:FF:000007">
    <property type="entry name" value="Retrovirus-related Pol polyprotein from transposon 17.6-like Protein"/>
    <property type="match status" value="1"/>
</dbReference>
<evidence type="ECO:0000256" key="3">
    <source>
        <dbReference type="ARBA" id="ARBA00022679"/>
    </source>
</evidence>
<feature type="region of interest" description="Disordered" evidence="10">
    <location>
        <begin position="1691"/>
        <end position="1728"/>
    </location>
</feature>
<feature type="compositionally biased region" description="Basic and acidic residues" evidence="10">
    <location>
        <begin position="7"/>
        <end position="18"/>
    </location>
</feature>
<dbReference type="SUPFAM" id="SSF53098">
    <property type="entry name" value="Ribonuclease H-like"/>
    <property type="match status" value="1"/>
</dbReference>
<dbReference type="EC" id="2.7.7.49" evidence="1"/>
<dbReference type="InterPro" id="IPR012337">
    <property type="entry name" value="RNaseH-like_sf"/>
</dbReference>
<dbReference type="InterPro" id="IPR041588">
    <property type="entry name" value="Integrase_H2C2"/>
</dbReference>
<name>A0A6A4G8P0_9STRA</name>
<dbReference type="InterPro" id="IPR050951">
    <property type="entry name" value="Retrovirus_Pol_polyprotein"/>
</dbReference>
<feature type="region of interest" description="Disordered" evidence="10">
    <location>
        <begin position="1"/>
        <end position="113"/>
    </location>
</feature>
<dbReference type="GO" id="GO:0015074">
    <property type="term" value="P:DNA integration"/>
    <property type="evidence" value="ECO:0007669"/>
    <property type="project" value="InterPro"/>
</dbReference>
<dbReference type="GO" id="GO:0006508">
    <property type="term" value="P:proteolysis"/>
    <property type="evidence" value="ECO:0007669"/>
    <property type="project" value="UniProtKB-KW"/>
</dbReference>
<dbReference type="InterPro" id="IPR036397">
    <property type="entry name" value="RNaseH_sf"/>
</dbReference>
<evidence type="ECO:0000259" key="11">
    <source>
        <dbReference type="PROSITE" id="PS50878"/>
    </source>
</evidence>
<evidence type="ECO:0000313" key="13">
    <source>
        <dbReference type="EMBL" id="KAE9357044.1"/>
    </source>
</evidence>
<reference evidence="13 14" key="1">
    <citation type="submission" date="2018-08" db="EMBL/GenBank/DDBJ databases">
        <title>Genomic investigation of the strawberry pathogen Phytophthora fragariae indicates pathogenicity is determined by transcriptional variation in three key races.</title>
        <authorList>
            <person name="Adams T.M."/>
            <person name="Armitage A.D."/>
            <person name="Sobczyk M.K."/>
            <person name="Bates H.J."/>
            <person name="Dunwell J.M."/>
            <person name="Nellist C.F."/>
            <person name="Harrison R.J."/>
        </authorList>
    </citation>
    <scope>NUCLEOTIDE SEQUENCE [LARGE SCALE GENOMIC DNA]</scope>
    <source>
        <strain evidence="13 14">SCRP333</strain>
    </source>
</reference>
<dbReference type="Pfam" id="PF17917">
    <property type="entry name" value="RT_RNaseH"/>
    <property type="match status" value="1"/>
</dbReference>
<feature type="compositionally biased region" description="Basic residues" evidence="10">
    <location>
        <begin position="1121"/>
        <end position="1131"/>
    </location>
</feature>
<dbReference type="InterPro" id="IPR001584">
    <property type="entry name" value="Integrase_cat-core"/>
</dbReference>
<feature type="coiled-coil region" evidence="9">
    <location>
        <begin position="142"/>
        <end position="169"/>
    </location>
</feature>
<feature type="compositionally biased region" description="Basic and acidic residues" evidence="10">
    <location>
        <begin position="28"/>
        <end position="38"/>
    </location>
</feature>
<evidence type="ECO:0000256" key="1">
    <source>
        <dbReference type="ARBA" id="ARBA00012493"/>
    </source>
</evidence>
<evidence type="ECO:0000256" key="9">
    <source>
        <dbReference type="SAM" id="Coils"/>
    </source>
</evidence>
<feature type="compositionally biased region" description="Basic and acidic residues" evidence="10">
    <location>
        <begin position="970"/>
        <end position="980"/>
    </location>
</feature>
<keyword evidence="6" id="KW-0255">Endonuclease</keyword>
<gene>
    <name evidence="13" type="ORF">PR003_g2008</name>
</gene>
<dbReference type="Gene3D" id="3.30.70.270">
    <property type="match status" value="2"/>
</dbReference>
<evidence type="ECO:0000256" key="4">
    <source>
        <dbReference type="ARBA" id="ARBA00022695"/>
    </source>
</evidence>
<dbReference type="GO" id="GO:0003676">
    <property type="term" value="F:nucleic acid binding"/>
    <property type="evidence" value="ECO:0007669"/>
    <property type="project" value="InterPro"/>
</dbReference>
<dbReference type="Gene3D" id="3.30.420.10">
    <property type="entry name" value="Ribonuclease H-like superfamily/Ribonuclease H"/>
    <property type="match status" value="1"/>
</dbReference>
<dbReference type="InterPro" id="IPR021109">
    <property type="entry name" value="Peptidase_aspartic_dom_sf"/>
</dbReference>
<keyword evidence="5" id="KW-0540">Nuclease</keyword>